<dbReference type="WBParaSite" id="HPBE_0001869601-mRNA-1">
    <property type="protein sequence ID" value="HPBE_0001869601-mRNA-1"/>
    <property type="gene ID" value="HPBE_0001869601"/>
</dbReference>
<name>A0A3P8EKZ1_HELPZ</name>
<protein>
    <submittedName>
        <fullName evidence="4">F-BAR domain-containing protein</fullName>
    </submittedName>
</protein>
<keyword evidence="3" id="KW-1185">Reference proteome</keyword>
<sequence length="272" mass="30762">MEDAPPELRDEVSELLFEGNYDDDEALLLVPKCDNCLIYQNMCVTLMGSTSAMSEELRKLEKLEPACERFKKQLAESQIQIEESLQSEQVLKTRVATAEAEAAEAKEKYASLERDYDAMAKAAEEGKKHAHEANTWRVKYERTVEVSKKIQDKRKEDMAKFDKVLNLANGYCKEAVSLKENYKKVIGHLEKLAYAVQTYVPTVFELLKEAVSLPSFKTEAPAHLQVEAERLCSIDVKQAFKVGLDSLNLRLDSRSVMDDDDGEASHSYSHIG</sequence>
<keyword evidence="1" id="KW-0175">Coiled coil</keyword>
<gene>
    <name evidence="2" type="ORF">HPBE_LOCUS18695</name>
</gene>
<proteinExistence type="predicted"/>
<organism evidence="2">
    <name type="scientific">Heligmosomoides polygyrus</name>
    <name type="common">Parasitic roundworm</name>
    <dbReference type="NCBI Taxonomy" id="6339"/>
    <lineage>
        <taxon>Eukaryota</taxon>
        <taxon>Metazoa</taxon>
        <taxon>Ecdysozoa</taxon>
        <taxon>Nematoda</taxon>
        <taxon>Chromadorea</taxon>
        <taxon>Rhabditida</taxon>
        <taxon>Rhabditina</taxon>
        <taxon>Rhabditomorpha</taxon>
        <taxon>Strongyloidea</taxon>
        <taxon>Heligmosomidae</taxon>
        <taxon>Heligmosomoides</taxon>
    </lineage>
</organism>
<evidence type="ECO:0000256" key="1">
    <source>
        <dbReference type="SAM" id="Coils"/>
    </source>
</evidence>
<dbReference type="EMBL" id="UZAH01030858">
    <property type="protein sequence ID" value="VDP12569.1"/>
    <property type="molecule type" value="Genomic_DNA"/>
</dbReference>
<accession>A0A3P8EKZ1</accession>
<evidence type="ECO:0000313" key="2">
    <source>
        <dbReference type="EMBL" id="VDP12569.1"/>
    </source>
</evidence>
<dbReference type="AlphaFoldDB" id="A0A3P8EKZ1"/>
<dbReference type="Proteomes" id="UP000050761">
    <property type="component" value="Unassembled WGS sequence"/>
</dbReference>
<reference evidence="4" key="2">
    <citation type="submission" date="2019-09" db="UniProtKB">
        <authorList>
            <consortium name="WormBaseParasite"/>
        </authorList>
    </citation>
    <scope>IDENTIFICATION</scope>
</reference>
<evidence type="ECO:0000313" key="3">
    <source>
        <dbReference type="Proteomes" id="UP000050761"/>
    </source>
</evidence>
<evidence type="ECO:0000313" key="4">
    <source>
        <dbReference type="WBParaSite" id="HPBE_0001869601-mRNA-1"/>
    </source>
</evidence>
<dbReference type="OrthoDB" id="5877718at2759"/>
<feature type="coiled-coil region" evidence="1">
    <location>
        <begin position="67"/>
        <end position="122"/>
    </location>
</feature>
<reference evidence="2 3" key="1">
    <citation type="submission" date="2018-11" db="EMBL/GenBank/DDBJ databases">
        <authorList>
            <consortium name="Pathogen Informatics"/>
        </authorList>
    </citation>
    <scope>NUCLEOTIDE SEQUENCE [LARGE SCALE GENOMIC DNA]</scope>
</reference>